<geneLocation type="plasmid" evidence="1 2">
    <name>unnamed</name>
</geneLocation>
<dbReference type="RefSeq" id="WP_153272800.1">
    <property type="nucleotide sequence ID" value="NZ_CP043499.1"/>
</dbReference>
<dbReference type="AlphaFoldDB" id="A0A5Q0CE99"/>
<protein>
    <recommendedName>
        <fullName evidence="3">NERD domain-containing protein</fullName>
    </recommendedName>
</protein>
<organism evidence="1 2">
    <name type="scientific">Rhizobium grahamii</name>
    <dbReference type="NCBI Taxonomy" id="1120045"/>
    <lineage>
        <taxon>Bacteria</taxon>
        <taxon>Pseudomonadati</taxon>
        <taxon>Pseudomonadota</taxon>
        <taxon>Alphaproteobacteria</taxon>
        <taxon>Hyphomicrobiales</taxon>
        <taxon>Rhizobiaceae</taxon>
        <taxon>Rhizobium/Agrobacterium group</taxon>
        <taxon>Rhizobium</taxon>
    </lineage>
</organism>
<evidence type="ECO:0000313" key="1">
    <source>
        <dbReference type="EMBL" id="QFY62814.1"/>
    </source>
</evidence>
<dbReference type="KEGG" id="rgr:FZ934_20895"/>
<keyword evidence="2" id="KW-1185">Reference proteome</keyword>
<proteinExistence type="predicted"/>
<dbReference type="EMBL" id="CP043499">
    <property type="protein sequence ID" value="QFY62814.1"/>
    <property type="molecule type" value="Genomic_DNA"/>
</dbReference>
<dbReference type="SUPFAM" id="SSF52980">
    <property type="entry name" value="Restriction endonuclease-like"/>
    <property type="match status" value="1"/>
</dbReference>
<dbReference type="Proteomes" id="UP000326881">
    <property type="component" value="Plasmid unnamed"/>
</dbReference>
<keyword evidence="1" id="KW-0614">Plasmid</keyword>
<evidence type="ECO:0000313" key="2">
    <source>
        <dbReference type="Proteomes" id="UP000326881"/>
    </source>
</evidence>
<name>A0A5Q0CE99_9HYPH</name>
<reference evidence="1 2" key="1">
    <citation type="submission" date="2019-08" db="EMBL/GenBank/DDBJ databases">
        <title>Prosopis cineraria nodule microbiome.</title>
        <authorList>
            <person name="Ali R."/>
            <person name="Chaluvadi S.R."/>
            <person name="Wang X."/>
        </authorList>
    </citation>
    <scope>NUCLEOTIDE SEQUENCE [LARGE SCALE GENOMIC DNA]</scope>
    <source>
        <strain evidence="1 2">BG7</strain>
        <plasmid evidence="1 2">unnamed</plasmid>
    </source>
</reference>
<sequence length="504" mass="57247">MEILGPDSPTDALNARIAREEQIISETLSKFDRATATFAWLDTIRAIEETVNLLTVEWEKDFAAALFGLPVLQLTLSASQFQRVRLGLAKRFDDKYVARFTSLMMQFNALGISLRQNGQPLLASSFTTLGTLIGYLQSRRRACVALLHRLPDACTGDIVVGTVDPVVVFFPIIEFHAIPLTSSRNALLIRASTDKLDIGDGRAVEFASLDGLFLEPERSRITEMELDEKGRSMLGRAEKLRPDRLFSAAELRNDLLLLEAAYSEFDLSNTKFGRAAALIRNISRNFVDRDFWVKIPERDMIKLLKRMEISADLQDALVFQGISYSESAETYAPLVQVDGVFHSTVTLLSRFAYYWRARTLDKIKRFQIRSGFIFEKAVANELLAQGFEIKDIKRIGRHEFDVIALEDGVVWNIQCKNNFLDLGYLEASPERFARYNHRLVRAYERALDKDRRREHVLAGHALSGEIEHVVVSRFPVICSNPRILPFSLIREFRKRMSSLSKSGA</sequence>
<dbReference type="OrthoDB" id="1490207at2"/>
<dbReference type="InterPro" id="IPR011335">
    <property type="entry name" value="Restrct_endonuc-II-like"/>
</dbReference>
<accession>A0A5Q0CE99</accession>
<evidence type="ECO:0008006" key="3">
    <source>
        <dbReference type="Google" id="ProtNLM"/>
    </source>
</evidence>
<gene>
    <name evidence="1" type="ORF">FZ934_20895</name>
</gene>